<comment type="caution">
    <text evidence="1">The sequence shown here is derived from an EMBL/GenBank/DDBJ whole genome shotgun (WGS) entry which is preliminary data.</text>
</comment>
<reference evidence="1 2" key="1">
    <citation type="submission" date="2016-01" db="EMBL/GenBank/DDBJ databases">
        <title>Biosynthesis of antibiotic leucinostatins and their inhibition on Phytophthora in bio-control Purpureocillium lilacinum.</title>
        <authorList>
            <person name="Wang G."/>
            <person name="Liu Z."/>
            <person name="Lin R."/>
            <person name="Li E."/>
            <person name="Mao Z."/>
            <person name="Ling J."/>
            <person name="Yin W."/>
            <person name="Xie B."/>
        </authorList>
    </citation>
    <scope>NUCLEOTIDE SEQUENCE [LARGE SCALE GENOMIC DNA]</scope>
    <source>
        <strain evidence="1">PLBJ-1</strain>
    </source>
</reference>
<accession>A0A179GV21</accession>
<evidence type="ECO:0000313" key="2">
    <source>
        <dbReference type="Proteomes" id="UP000078240"/>
    </source>
</evidence>
<name>A0A179GV21_PURLI</name>
<sequence length="55" mass="6031">MDVSNETERLAPLFEVGMPKKFQIICGGATQQARLLPPFPAQTDYPTHAATRTKG</sequence>
<gene>
    <name evidence="1" type="ORF">VFPBJ_04318</name>
</gene>
<evidence type="ECO:0000313" key="1">
    <source>
        <dbReference type="EMBL" id="OAQ81734.1"/>
    </source>
</evidence>
<proteinExistence type="predicted"/>
<protein>
    <submittedName>
        <fullName evidence="1">Uncharacterized protein</fullName>
    </submittedName>
</protein>
<dbReference type="AlphaFoldDB" id="A0A179GV21"/>
<dbReference type="EMBL" id="LSBH01000003">
    <property type="protein sequence ID" value="OAQ81734.1"/>
    <property type="molecule type" value="Genomic_DNA"/>
</dbReference>
<dbReference type="Proteomes" id="UP000078240">
    <property type="component" value="Unassembled WGS sequence"/>
</dbReference>
<organism evidence="1 2">
    <name type="scientific">Purpureocillium lilacinum</name>
    <name type="common">Paecilomyces lilacinus</name>
    <dbReference type="NCBI Taxonomy" id="33203"/>
    <lineage>
        <taxon>Eukaryota</taxon>
        <taxon>Fungi</taxon>
        <taxon>Dikarya</taxon>
        <taxon>Ascomycota</taxon>
        <taxon>Pezizomycotina</taxon>
        <taxon>Sordariomycetes</taxon>
        <taxon>Hypocreomycetidae</taxon>
        <taxon>Hypocreales</taxon>
        <taxon>Ophiocordycipitaceae</taxon>
        <taxon>Purpureocillium</taxon>
    </lineage>
</organism>